<evidence type="ECO:0008006" key="4">
    <source>
        <dbReference type="Google" id="ProtNLM"/>
    </source>
</evidence>
<reference evidence="2" key="1">
    <citation type="submission" date="2023-03" db="EMBL/GenBank/DDBJ databases">
        <title>Massive genome expansion in bonnet fungi (Mycena s.s.) driven by repeated elements and novel gene families across ecological guilds.</title>
        <authorList>
            <consortium name="Lawrence Berkeley National Laboratory"/>
            <person name="Harder C.B."/>
            <person name="Miyauchi S."/>
            <person name="Viragh M."/>
            <person name="Kuo A."/>
            <person name="Thoen E."/>
            <person name="Andreopoulos B."/>
            <person name="Lu D."/>
            <person name="Skrede I."/>
            <person name="Drula E."/>
            <person name="Henrissat B."/>
            <person name="Morin E."/>
            <person name="Kohler A."/>
            <person name="Barry K."/>
            <person name="LaButti K."/>
            <person name="Morin E."/>
            <person name="Salamov A."/>
            <person name="Lipzen A."/>
            <person name="Mereny Z."/>
            <person name="Hegedus B."/>
            <person name="Baldrian P."/>
            <person name="Stursova M."/>
            <person name="Weitz H."/>
            <person name="Taylor A."/>
            <person name="Grigoriev I.V."/>
            <person name="Nagy L.G."/>
            <person name="Martin F."/>
            <person name="Kauserud H."/>
        </authorList>
    </citation>
    <scope>NUCLEOTIDE SEQUENCE</scope>
    <source>
        <strain evidence="2">CBHHK182m</strain>
    </source>
</reference>
<dbReference type="PANTHER" id="PTHR43157:SF31">
    <property type="entry name" value="PHOSPHATIDYLINOSITOL-GLYCAN BIOSYNTHESIS CLASS F PROTEIN"/>
    <property type="match status" value="1"/>
</dbReference>
<dbReference type="AlphaFoldDB" id="A0AAD7N064"/>
<dbReference type="Gene3D" id="3.40.50.720">
    <property type="entry name" value="NAD(P)-binding Rossmann-like Domain"/>
    <property type="match status" value="1"/>
</dbReference>
<keyword evidence="3" id="KW-1185">Reference proteome</keyword>
<dbReference type="PRINTS" id="PR00081">
    <property type="entry name" value="GDHRDH"/>
</dbReference>
<keyword evidence="1" id="KW-0560">Oxidoreductase</keyword>
<accession>A0AAD7N064</accession>
<evidence type="ECO:0000313" key="2">
    <source>
        <dbReference type="EMBL" id="KAJ7739827.1"/>
    </source>
</evidence>
<evidence type="ECO:0000256" key="1">
    <source>
        <dbReference type="ARBA" id="ARBA00023002"/>
    </source>
</evidence>
<name>A0AAD7N064_9AGAR</name>
<dbReference type="GO" id="GO:0016491">
    <property type="term" value="F:oxidoreductase activity"/>
    <property type="evidence" value="ECO:0007669"/>
    <property type="project" value="UniProtKB-KW"/>
</dbReference>
<organism evidence="2 3">
    <name type="scientific">Mycena metata</name>
    <dbReference type="NCBI Taxonomy" id="1033252"/>
    <lineage>
        <taxon>Eukaryota</taxon>
        <taxon>Fungi</taxon>
        <taxon>Dikarya</taxon>
        <taxon>Basidiomycota</taxon>
        <taxon>Agaricomycotina</taxon>
        <taxon>Agaricomycetes</taxon>
        <taxon>Agaricomycetidae</taxon>
        <taxon>Agaricales</taxon>
        <taxon>Marasmiineae</taxon>
        <taxon>Mycenaceae</taxon>
        <taxon>Mycena</taxon>
    </lineage>
</organism>
<dbReference type="Proteomes" id="UP001215598">
    <property type="component" value="Unassembled WGS sequence"/>
</dbReference>
<dbReference type="SUPFAM" id="SSF51735">
    <property type="entry name" value="NAD(P)-binding Rossmann-fold domains"/>
    <property type="match status" value="1"/>
</dbReference>
<dbReference type="InterPro" id="IPR002347">
    <property type="entry name" value="SDR_fam"/>
</dbReference>
<dbReference type="Pfam" id="PF00106">
    <property type="entry name" value="adh_short"/>
    <property type="match status" value="1"/>
</dbReference>
<dbReference type="EMBL" id="JARKIB010000105">
    <property type="protein sequence ID" value="KAJ7739827.1"/>
    <property type="molecule type" value="Genomic_DNA"/>
</dbReference>
<sequence>MPPVRFAFKAFGDQVFAKLPGPETYGELTGRTYIVTGSNTGIGLGLATHLASLRPAQLILAVRDLKKGEAAKETILKQTDYKGSLEVWQLDMADFASVKRFAERAKADLKRLDGVDLNAGIHVWEWGTTVDGWERTLQVNVLATGLLALLLLPLLQATTKLDPPHPGASKTAPHLTITGSAGMFLAKWVERTGANLLETLNSESKSDIMSRYFTTKLFSLYLTREIANLLQAKGVIVNVVDPGLCTSELARDLPLSPTGLWLFQKIGWPPAKGALNLLYALLQPTSQGAYITACAEYPAPAWTLTKKGLDLQAKFWSEMVEVWKGVAPEVSSVLV</sequence>
<dbReference type="InterPro" id="IPR036291">
    <property type="entry name" value="NAD(P)-bd_dom_sf"/>
</dbReference>
<proteinExistence type="predicted"/>
<evidence type="ECO:0000313" key="3">
    <source>
        <dbReference type="Proteomes" id="UP001215598"/>
    </source>
</evidence>
<protein>
    <recommendedName>
        <fullName evidence="4">NAD(P)-binding protein</fullName>
    </recommendedName>
</protein>
<comment type="caution">
    <text evidence="2">The sequence shown here is derived from an EMBL/GenBank/DDBJ whole genome shotgun (WGS) entry which is preliminary data.</text>
</comment>
<gene>
    <name evidence="2" type="ORF">B0H16DRAFT_60132</name>
</gene>
<dbReference type="PANTHER" id="PTHR43157">
    <property type="entry name" value="PHOSPHATIDYLINOSITOL-GLYCAN BIOSYNTHESIS CLASS F PROTEIN-RELATED"/>
    <property type="match status" value="1"/>
</dbReference>